<keyword evidence="1" id="KW-0805">Transcription regulation</keyword>
<protein>
    <submittedName>
        <fullName evidence="6">TetR/AcrR family transcriptional regulator</fullName>
    </submittedName>
</protein>
<dbReference type="InterPro" id="IPR001647">
    <property type="entry name" value="HTH_TetR"/>
</dbReference>
<dbReference type="InterPro" id="IPR050109">
    <property type="entry name" value="HTH-type_TetR-like_transc_reg"/>
</dbReference>
<sequence>MTKAQAEARTRKTEVDNKVRRYDPAETRTRVLEAAYLLFGTRGYASTGTADIAAQADVSEGSIFYHFGSKRALLVELGKLHGLKIIAAMQGDDRLEDVTFTASLNRCFDFCEVNNVWEKSRSCSEQGAERKIHKQNPEAEPFFHAAKETVVAWTRAHLEAVLAKQGITNVRPDITSNLIFSAVGEAMHLYFEPDTTAEMKAHIRSESIRFCDAAAGLSSFQPRQD</sequence>
<evidence type="ECO:0000256" key="2">
    <source>
        <dbReference type="ARBA" id="ARBA00023125"/>
    </source>
</evidence>
<evidence type="ECO:0000313" key="7">
    <source>
        <dbReference type="Proteomes" id="UP000319897"/>
    </source>
</evidence>
<dbReference type="OrthoDB" id="9811084at2"/>
<dbReference type="GO" id="GO:0003700">
    <property type="term" value="F:DNA-binding transcription factor activity"/>
    <property type="evidence" value="ECO:0007669"/>
    <property type="project" value="TreeGrafter"/>
</dbReference>
<feature type="domain" description="HTH tetR-type" evidence="5">
    <location>
        <begin position="25"/>
        <end position="85"/>
    </location>
</feature>
<dbReference type="PRINTS" id="PR00455">
    <property type="entry name" value="HTHTETR"/>
</dbReference>
<feature type="DNA-binding region" description="H-T-H motif" evidence="4">
    <location>
        <begin position="48"/>
        <end position="67"/>
    </location>
</feature>
<dbReference type="PANTHER" id="PTHR30055">
    <property type="entry name" value="HTH-TYPE TRANSCRIPTIONAL REGULATOR RUTR"/>
    <property type="match status" value="1"/>
</dbReference>
<dbReference type="Pfam" id="PF00440">
    <property type="entry name" value="TetR_N"/>
    <property type="match status" value="1"/>
</dbReference>
<evidence type="ECO:0000259" key="5">
    <source>
        <dbReference type="PROSITE" id="PS50977"/>
    </source>
</evidence>
<evidence type="ECO:0000256" key="4">
    <source>
        <dbReference type="PROSITE-ProRule" id="PRU00335"/>
    </source>
</evidence>
<dbReference type="GO" id="GO:0000976">
    <property type="term" value="F:transcription cis-regulatory region binding"/>
    <property type="evidence" value="ECO:0007669"/>
    <property type="project" value="TreeGrafter"/>
</dbReference>
<dbReference type="SUPFAM" id="SSF46689">
    <property type="entry name" value="Homeodomain-like"/>
    <property type="match status" value="1"/>
</dbReference>
<dbReference type="Gene3D" id="1.10.357.10">
    <property type="entry name" value="Tetracycline Repressor, domain 2"/>
    <property type="match status" value="1"/>
</dbReference>
<reference evidence="6 7" key="1">
    <citation type="submission" date="2019-06" db="EMBL/GenBank/DDBJ databases">
        <authorList>
            <person name="Lee I."/>
            <person name="Jang G.I."/>
            <person name="Hwang C.Y."/>
        </authorList>
    </citation>
    <scope>NUCLEOTIDE SEQUENCE [LARGE SCALE GENOMIC DNA]</scope>
    <source>
        <strain evidence="6 7">PAMC 28131</strain>
    </source>
</reference>
<keyword evidence="2 4" id="KW-0238">DNA-binding</keyword>
<dbReference type="AlphaFoldDB" id="A0A501XIU8"/>
<keyword evidence="3" id="KW-0804">Transcription</keyword>
<evidence type="ECO:0000256" key="3">
    <source>
        <dbReference type="ARBA" id="ARBA00023163"/>
    </source>
</evidence>
<dbReference type="Proteomes" id="UP000319897">
    <property type="component" value="Unassembled WGS sequence"/>
</dbReference>
<comment type="caution">
    <text evidence="6">The sequence shown here is derived from an EMBL/GenBank/DDBJ whole genome shotgun (WGS) entry which is preliminary data.</text>
</comment>
<gene>
    <name evidence="6" type="ORF">FJQ54_12015</name>
</gene>
<accession>A0A501XIU8</accession>
<proteinExistence type="predicted"/>
<dbReference type="PROSITE" id="PS50977">
    <property type="entry name" value="HTH_TETR_2"/>
    <property type="match status" value="1"/>
</dbReference>
<dbReference type="PANTHER" id="PTHR30055:SF234">
    <property type="entry name" value="HTH-TYPE TRANSCRIPTIONAL REGULATOR BETI"/>
    <property type="match status" value="1"/>
</dbReference>
<keyword evidence="7" id="KW-1185">Reference proteome</keyword>
<dbReference type="EMBL" id="VFSU01000028">
    <property type="protein sequence ID" value="TPE60214.1"/>
    <property type="molecule type" value="Genomic_DNA"/>
</dbReference>
<evidence type="ECO:0000313" key="6">
    <source>
        <dbReference type="EMBL" id="TPE60214.1"/>
    </source>
</evidence>
<dbReference type="InterPro" id="IPR009057">
    <property type="entry name" value="Homeodomain-like_sf"/>
</dbReference>
<name>A0A501XIU8_9SPHN</name>
<evidence type="ECO:0000256" key="1">
    <source>
        <dbReference type="ARBA" id="ARBA00023015"/>
    </source>
</evidence>
<organism evidence="6 7">
    <name type="scientific">Sandaracinobacter neustonicus</name>
    <dbReference type="NCBI Taxonomy" id="1715348"/>
    <lineage>
        <taxon>Bacteria</taxon>
        <taxon>Pseudomonadati</taxon>
        <taxon>Pseudomonadota</taxon>
        <taxon>Alphaproteobacteria</taxon>
        <taxon>Sphingomonadales</taxon>
        <taxon>Sphingosinicellaceae</taxon>
        <taxon>Sandaracinobacter</taxon>
    </lineage>
</organism>